<dbReference type="RefSeq" id="WP_177057333.1">
    <property type="nucleotide sequence ID" value="NZ_JACAPS010000013.1"/>
</dbReference>
<dbReference type="AlphaFoldDB" id="A0A7Y7Y8P4"/>
<dbReference type="CDD" id="cd04301">
    <property type="entry name" value="NAT_SF"/>
    <property type="match status" value="1"/>
</dbReference>
<dbReference type="PANTHER" id="PTHR43877">
    <property type="entry name" value="AMINOALKYLPHOSPHONATE N-ACETYLTRANSFERASE-RELATED-RELATED"/>
    <property type="match status" value="1"/>
</dbReference>
<dbReference type="Gene3D" id="3.40.630.30">
    <property type="match status" value="1"/>
</dbReference>
<gene>
    <name evidence="4" type="ORF">HX876_05610</name>
</gene>
<dbReference type="InterPro" id="IPR000182">
    <property type="entry name" value="GNAT_dom"/>
</dbReference>
<evidence type="ECO:0000259" key="3">
    <source>
        <dbReference type="PROSITE" id="PS51186"/>
    </source>
</evidence>
<dbReference type="GO" id="GO:0016747">
    <property type="term" value="F:acyltransferase activity, transferring groups other than amino-acyl groups"/>
    <property type="evidence" value="ECO:0007669"/>
    <property type="project" value="InterPro"/>
</dbReference>
<dbReference type="Proteomes" id="UP000520592">
    <property type="component" value="Unassembled WGS sequence"/>
</dbReference>
<dbReference type="EMBL" id="JACAQD010000006">
    <property type="protein sequence ID" value="NWC31855.1"/>
    <property type="molecule type" value="Genomic_DNA"/>
</dbReference>
<evidence type="ECO:0000313" key="5">
    <source>
        <dbReference type="Proteomes" id="UP000520592"/>
    </source>
</evidence>
<name>A0A7Y7Y8P4_9PSED</name>
<dbReference type="PROSITE" id="PS51186">
    <property type="entry name" value="GNAT"/>
    <property type="match status" value="1"/>
</dbReference>
<accession>A0A7Y7Y8P4</accession>
<evidence type="ECO:0000256" key="2">
    <source>
        <dbReference type="ARBA" id="ARBA00023315"/>
    </source>
</evidence>
<dbReference type="SUPFAM" id="SSF55729">
    <property type="entry name" value="Acyl-CoA N-acyltransferases (Nat)"/>
    <property type="match status" value="1"/>
</dbReference>
<keyword evidence="2" id="KW-0012">Acyltransferase</keyword>
<proteinExistence type="predicted"/>
<reference evidence="4 5" key="1">
    <citation type="submission" date="2020-04" db="EMBL/GenBank/DDBJ databases">
        <title>Molecular characterization of pseudomonads from Agaricus bisporus reveal novel blotch 2 pathogens in Western Europe.</title>
        <authorList>
            <person name="Taparia T."/>
            <person name="Krijger M."/>
            <person name="Haynes E."/>
            <person name="Elpinstone J.G."/>
            <person name="Noble R."/>
            <person name="Van Der Wolf J."/>
        </authorList>
    </citation>
    <scope>NUCLEOTIDE SEQUENCE [LARGE SCALE GENOMIC DNA]</scope>
    <source>
        <strain evidence="4 5">IPO3737</strain>
    </source>
</reference>
<comment type="caution">
    <text evidence="4">The sequence shown here is derived from an EMBL/GenBank/DDBJ whole genome shotgun (WGS) entry which is preliminary data.</text>
</comment>
<dbReference type="InterPro" id="IPR050832">
    <property type="entry name" value="Bact_Acetyltransf"/>
</dbReference>
<dbReference type="Pfam" id="PF13673">
    <property type="entry name" value="Acetyltransf_10"/>
    <property type="match status" value="1"/>
</dbReference>
<feature type="domain" description="N-acetyltransferase" evidence="3">
    <location>
        <begin position="21"/>
        <end position="158"/>
    </location>
</feature>
<evidence type="ECO:0000256" key="1">
    <source>
        <dbReference type="ARBA" id="ARBA00022679"/>
    </source>
</evidence>
<sequence>MDTSIEVGPAVVADAGIISRILIGSIKVGCSLDHRNEPSRVEAWTRGRSVDHVLPWLSDPRLRLSLARLQGKPVGVGMARADGCILLCYVLPQWFRRGVGRALLAQLEAWLAAAGHETVRLNSTRTGLGFYHHLGYRQAARAFSVGGLMAIPMKKLLIQLPDGSKSPTR</sequence>
<evidence type="ECO:0000313" key="4">
    <source>
        <dbReference type="EMBL" id="NWC31855.1"/>
    </source>
</evidence>
<organism evidence="4 5">
    <name type="scientific">Pseudomonas gingeri</name>
    <dbReference type="NCBI Taxonomy" id="117681"/>
    <lineage>
        <taxon>Bacteria</taxon>
        <taxon>Pseudomonadati</taxon>
        <taxon>Pseudomonadota</taxon>
        <taxon>Gammaproteobacteria</taxon>
        <taxon>Pseudomonadales</taxon>
        <taxon>Pseudomonadaceae</taxon>
        <taxon>Pseudomonas</taxon>
    </lineage>
</organism>
<dbReference type="InterPro" id="IPR016181">
    <property type="entry name" value="Acyl_CoA_acyltransferase"/>
</dbReference>
<keyword evidence="1 4" id="KW-0808">Transferase</keyword>
<protein>
    <submittedName>
        <fullName evidence="4">GNAT family N-acetyltransferase</fullName>
    </submittedName>
</protein>